<feature type="compositionally biased region" description="Acidic residues" evidence="1">
    <location>
        <begin position="50"/>
        <end position="61"/>
    </location>
</feature>
<accession>A0A9Q3JY98</accession>
<dbReference type="AlphaFoldDB" id="A0A9Q3JY98"/>
<reference evidence="2" key="1">
    <citation type="submission" date="2021-03" db="EMBL/GenBank/DDBJ databases">
        <title>Draft genome sequence of rust myrtle Austropuccinia psidii MF-1, a brazilian biotype.</title>
        <authorList>
            <person name="Quecine M.C."/>
            <person name="Pachon D.M.R."/>
            <person name="Bonatelli M.L."/>
            <person name="Correr F.H."/>
            <person name="Franceschini L.M."/>
            <person name="Leite T.F."/>
            <person name="Margarido G.R.A."/>
            <person name="Almeida C.A."/>
            <person name="Ferrarezi J.A."/>
            <person name="Labate C.A."/>
        </authorList>
    </citation>
    <scope>NUCLEOTIDE SEQUENCE</scope>
    <source>
        <strain evidence="2">MF-1</strain>
    </source>
</reference>
<name>A0A9Q3JY98_9BASI</name>
<dbReference type="EMBL" id="AVOT02088580">
    <property type="protein sequence ID" value="MBW0571665.1"/>
    <property type="molecule type" value="Genomic_DNA"/>
</dbReference>
<feature type="region of interest" description="Disordered" evidence="1">
    <location>
        <begin position="1"/>
        <end position="78"/>
    </location>
</feature>
<gene>
    <name evidence="2" type="ORF">O181_111380</name>
</gene>
<dbReference type="OrthoDB" id="2517012at2759"/>
<keyword evidence="3" id="KW-1185">Reference proteome</keyword>
<organism evidence="2 3">
    <name type="scientific">Austropuccinia psidii MF-1</name>
    <dbReference type="NCBI Taxonomy" id="1389203"/>
    <lineage>
        <taxon>Eukaryota</taxon>
        <taxon>Fungi</taxon>
        <taxon>Dikarya</taxon>
        <taxon>Basidiomycota</taxon>
        <taxon>Pucciniomycotina</taxon>
        <taxon>Pucciniomycetes</taxon>
        <taxon>Pucciniales</taxon>
        <taxon>Sphaerophragmiaceae</taxon>
        <taxon>Austropuccinia</taxon>
    </lineage>
</organism>
<feature type="compositionally biased region" description="Polar residues" evidence="1">
    <location>
        <begin position="1"/>
        <end position="14"/>
    </location>
</feature>
<evidence type="ECO:0000256" key="1">
    <source>
        <dbReference type="SAM" id="MobiDB-lite"/>
    </source>
</evidence>
<sequence>MEWTLQSNQTNKNNGPYELEERDGTELARSFEASQVKRFHPRGKLIDTKEDTEEEQSEEDESINKEEVFGETTESDKE</sequence>
<proteinExistence type="predicted"/>
<comment type="caution">
    <text evidence="2">The sequence shown here is derived from an EMBL/GenBank/DDBJ whole genome shotgun (WGS) entry which is preliminary data.</text>
</comment>
<protein>
    <submittedName>
        <fullName evidence="2">Uncharacterized protein</fullName>
    </submittedName>
</protein>
<evidence type="ECO:0000313" key="2">
    <source>
        <dbReference type="EMBL" id="MBW0571665.1"/>
    </source>
</evidence>
<dbReference type="Proteomes" id="UP000765509">
    <property type="component" value="Unassembled WGS sequence"/>
</dbReference>
<evidence type="ECO:0000313" key="3">
    <source>
        <dbReference type="Proteomes" id="UP000765509"/>
    </source>
</evidence>
<feature type="compositionally biased region" description="Basic and acidic residues" evidence="1">
    <location>
        <begin position="62"/>
        <end position="78"/>
    </location>
</feature>